<dbReference type="PANTHER" id="PTHR44051">
    <property type="entry name" value="GLUTATHIONE S-TRANSFERASE-RELATED"/>
    <property type="match status" value="1"/>
</dbReference>
<reference evidence="6 7" key="1">
    <citation type="journal article" date="2019" name="Sci. Rep.">
        <title>Comparative genomics of chytrid fungi reveal insights into the obligate biotrophic and pathogenic lifestyle of Synchytrium endobioticum.</title>
        <authorList>
            <person name="van de Vossenberg B.T.L.H."/>
            <person name="Warris S."/>
            <person name="Nguyen H.D.T."/>
            <person name="van Gent-Pelzer M.P.E."/>
            <person name="Joly D.L."/>
            <person name="van de Geest H.C."/>
            <person name="Bonants P.J.M."/>
            <person name="Smith D.S."/>
            <person name="Levesque C.A."/>
            <person name="van der Lee T.A.J."/>
        </authorList>
    </citation>
    <scope>NUCLEOTIDE SEQUENCE [LARGE SCALE GENOMIC DNA]</scope>
    <source>
        <strain evidence="6 7">JEL517</strain>
    </source>
</reference>
<dbReference type="CDD" id="cd02257">
    <property type="entry name" value="Peptidase_C19"/>
    <property type="match status" value="1"/>
</dbReference>
<dbReference type="RefSeq" id="XP_031025348.1">
    <property type="nucleotide sequence ID" value="XM_031168628.1"/>
</dbReference>
<name>A0A507BZH5_9FUNG</name>
<dbReference type="InterPro" id="IPR001394">
    <property type="entry name" value="Peptidase_C19_UCH"/>
</dbReference>
<dbReference type="STRING" id="1806994.A0A507BZH5"/>
<dbReference type="SUPFAM" id="SSF52833">
    <property type="entry name" value="Thioredoxin-like"/>
    <property type="match status" value="1"/>
</dbReference>
<protein>
    <recommendedName>
        <fullName evidence="8">Ubiquitinyl hydrolase 1</fullName>
    </recommendedName>
</protein>
<dbReference type="InterPro" id="IPR036282">
    <property type="entry name" value="Glutathione-S-Trfase_C_sf"/>
</dbReference>
<dbReference type="PROSITE" id="PS50235">
    <property type="entry name" value="USP_3"/>
    <property type="match status" value="1"/>
</dbReference>
<evidence type="ECO:0000256" key="1">
    <source>
        <dbReference type="ARBA" id="ARBA00007409"/>
    </source>
</evidence>
<dbReference type="InterPro" id="IPR004046">
    <property type="entry name" value="GST_C"/>
</dbReference>
<dbReference type="Pfam" id="PF00043">
    <property type="entry name" value="GST_C"/>
    <property type="match status" value="1"/>
</dbReference>
<sequence length="698" mass="78409">MPAYPGLLVQEQEQLNVTYKPCVQLIHLTDGDLPFLISTYGPDGAIAYLQEWIDARRGSLVKTPTGLIDYQGLVNAGNTCYLDSVVFACFVNASPFDFLLLKSASNPAVREIQVTLRFIVNQLRTGKLVMPPTIQKLLFDLAQVGSPFTSTTQCDASEFFLFLMSDLCLQAPDLPLVQRLVYDGSSTIRDETHMRERILQLGIPKDDRTSKTLLTVEDLLFSYFFDNQISVTRELDTRGRNRILVEAWAATKLIPVVDFGGRDATWSWFSSLGNANMVVPVALKRYDETGQRLARRIVIPPQIPFGLFAQQLGNSHTSNRSHYTLVLKSVICHHGNSIDSGHYVSYVCTESLNGEEWVLFDDLRIPQRVVRFSDLKSETAAFEQMSTTAYLLLYQLVADGANNALTQPTEQDHDDTLEAQKLQNIEFERANGGINGSNVSNGGINDNNGRLDRTSHQSARRETSFKEGHFIMEHDLQVYIANTPNGQKPTILLEELGLQYDIRYVSFANKDQFKPEFLKISPNNKIPALVDKKPDPQLFGDGGPVSIFESAAIMQYICQYKAPANELYPTTNPRAKIATDEWLYFQISGVGPMFGQLAHFKGFATEKLPYAVKRYSDEVDRLFTVVERRLSEHEWINGYGYSIADIALFCWLKGYTWLGIDISKFPNVKSYVEKIASRPAVERGLSRAAPPVVPTPSE</sequence>
<dbReference type="InterPro" id="IPR010987">
    <property type="entry name" value="Glutathione-S-Trfase_C-like"/>
</dbReference>
<feature type="domain" description="GST N-terminal" evidence="4">
    <location>
        <begin position="473"/>
        <end position="565"/>
    </location>
</feature>
<feature type="compositionally biased region" description="Low complexity" evidence="2">
    <location>
        <begin position="436"/>
        <end position="448"/>
    </location>
</feature>
<dbReference type="PROSITE" id="PS50404">
    <property type="entry name" value="GST_NTER"/>
    <property type="match status" value="1"/>
</dbReference>
<comment type="caution">
    <text evidence="6">The sequence shown here is derived from an EMBL/GenBank/DDBJ whole genome shotgun (WGS) entry which is preliminary data.</text>
</comment>
<evidence type="ECO:0008006" key="8">
    <source>
        <dbReference type="Google" id="ProtNLM"/>
    </source>
</evidence>
<evidence type="ECO:0000259" key="4">
    <source>
        <dbReference type="PROSITE" id="PS50404"/>
    </source>
</evidence>
<dbReference type="GO" id="GO:0004843">
    <property type="term" value="F:cysteine-type deubiquitinase activity"/>
    <property type="evidence" value="ECO:0007669"/>
    <property type="project" value="InterPro"/>
</dbReference>
<dbReference type="InterPro" id="IPR028889">
    <property type="entry name" value="USP"/>
</dbReference>
<feature type="region of interest" description="Disordered" evidence="2">
    <location>
        <begin position="434"/>
        <end position="457"/>
    </location>
</feature>
<dbReference type="Gene3D" id="3.90.70.10">
    <property type="entry name" value="Cysteine proteinases"/>
    <property type="match status" value="2"/>
</dbReference>
<comment type="similarity">
    <text evidence="1">Belongs to the GST superfamily.</text>
</comment>
<dbReference type="Pfam" id="PF13409">
    <property type="entry name" value="GST_N_2"/>
    <property type="match status" value="1"/>
</dbReference>
<dbReference type="GeneID" id="42003925"/>
<accession>A0A507BZH5</accession>
<dbReference type="OrthoDB" id="6287070at2759"/>
<feature type="domain" description="USP" evidence="3">
    <location>
        <begin position="71"/>
        <end position="397"/>
    </location>
</feature>
<dbReference type="SUPFAM" id="SSF47616">
    <property type="entry name" value="GST C-terminal domain-like"/>
    <property type="match status" value="1"/>
</dbReference>
<evidence type="ECO:0000256" key="2">
    <source>
        <dbReference type="SAM" id="MobiDB-lite"/>
    </source>
</evidence>
<dbReference type="PROSITE" id="PS50405">
    <property type="entry name" value="GST_CTER"/>
    <property type="match status" value="1"/>
</dbReference>
<evidence type="ECO:0000259" key="5">
    <source>
        <dbReference type="PROSITE" id="PS50405"/>
    </source>
</evidence>
<dbReference type="SFLD" id="SFLDG01151">
    <property type="entry name" value="Main.2:_Nu-like"/>
    <property type="match status" value="1"/>
</dbReference>
<dbReference type="Proteomes" id="UP000319731">
    <property type="component" value="Unassembled WGS sequence"/>
</dbReference>
<evidence type="ECO:0000313" key="6">
    <source>
        <dbReference type="EMBL" id="TPX34670.1"/>
    </source>
</evidence>
<dbReference type="SFLD" id="SFLDS00019">
    <property type="entry name" value="Glutathione_Transferase_(cytos"/>
    <property type="match status" value="1"/>
</dbReference>
<proteinExistence type="inferred from homology"/>
<dbReference type="SFLD" id="SFLDG00358">
    <property type="entry name" value="Main_(cytGST)"/>
    <property type="match status" value="1"/>
</dbReference>
<dbReference type="Pfam" id="PF00443">
    <property type="entry name" value="UCH"/>
    <property type="match status" value="1"/>
</dbReference>
<dbReference type="CDD" id="cd03048">
    <property type="entry name" value="GST_N_Ure2p_like"/>
    <property type="match status" value="1"/>
</dbReference>
<dbReference type="SUPFAM" id="SSF54001">
    <property type="entry name" value="Cysteine proteinases"/>
    <property type="match status" value="1"/>
</dbReference>
<evidence type="ECO:0000259" key="3">
    <source>
        <dbReference type="PROSITE" id="PS50235"/>
    </source>
</evidence>
<keyword evidence="7" id="KW-1185">Reference proteome</keyword>
<dbReference type="EMBL" id="QEAO01000012">
    <property type="protein sequence ID" value="TPX34670.1"/>
    <property type="molecule type" value="Genomic_DNA"/>
</dbReference>
<dbReference type="InterPro" id="IPR004045">
    <property type="entry name" value="Glutathione_S-Trfase_N"/>
</dbReference>
<evidence type="ECO:0000313" key="7">
    <source>
        <dbReference type="Proteomes" id="UP000319731"/>
    </source>
</evidence>
<dbReference type="InterPro" id="IPR036249">
    <property type="entry name" value="Thioredoxin-like_sf"/>
</dbReference>
<gene>
    <name evidence="6" type="ORF">SmJEL517_g02700</name>
</gene>
<dbReference type="InterPro" id="IPR038765">
    <property type="entry name" value="Papain-like_cys_pep_sf"/>
</dbReference>
<dbReference type="PANTHER" id="PTHR44051:SF8">
    <property type="entry name" value="GLUTATHIONE S-TRANSFERASE GSTA"/>
    <property type="match status" value="1"/>
</dbReference>
<dbReference type="Gene3D" id="3.40.30.10">
    <property type="entry name" value="Glutaredoxin"/>
    <property type="match status" value="1"/>
</dbReference>
<organism evidence="6 7">
    <name type="scientific">Synchytrium microbalum</name>
    <dbReference type="NCBI Taxonomy" id="1806994"/>
    <lineage>
        <taxon>Eukaryota</taxon>
        <taxon>Fungi</taxon>
        <taxon>Fungi incertae sedis</taxon>
        <taxon>Chytridiomycota</taxon>
        <taxon>Chytridiomycota incertae sedis</taxon>
        <taxon>Chytridiomycetes</taxon>
        <taxon>Synchytriales</taxon>
        <taxon>Synchytriaceae</taxon>
        <taxon>Synchytrium</taxon>
    </lineage>
</organism>
<dbReference type="Gene3D" id="1.20.1050.10">
    <property type="match status" value="1"/>
</dbReference>
<dbReference type="GO" id="GO:0016579">
    <property type="term" value="P:protein deubiquitination"/>
    <property type="evidence" value="ECO:0007669"/>
    <property type="project" value="InterPro"/>
</dbReference>
<dbReference type="InterPro" id="IPR040079">
    <property type="entry name" value="Glutathione_S-Trfase"/>
</dbReference>
<feature type="domain" description="GST C-terminal" evidence="5">
    <location>
        <begin position="572"/>
        <end position="692"/>
    </location>
</feature>
<dbReference type="AlphaFoldDB" id="A0A507BZH5"/>